<dbReference type="AlphaFoldDB" id="A0A1M2V0W4"/>
<proteinExistence type="predicted"/>
<dbReference type="PANTHER" id="PTHR41328:SF2">
    <property type="entry name" value="TERMINASE SMALL SUBUNIT"/>
    <property type="match status" value="1"/>
</dbReference>
<evidence type="ECO:0000313" key="3">
    <source>
        <dbReference type="EMBL" id="OJT01223.1"/>
    </source>
</evidence>
<evidence type="ECO:0000256" key="1">
    <source>
        <dbReference type="ARBA" id="ARBA00022612"/>
    </source>
</evidence>
<dbReference type="EMBL" id="MPKY01000001">
    <property type="protein sequence ID" value="OJT01223.1"/>
    <property type="molecule type" value="Genomic_DNA"/>
</dbReference>
<accession>A0A1M2V0W4</accession>
<keyword evidence="2" id="KW-0231">Viral genome packaging</keyword>
<dbReference type="RefSeq" id="WP_072677986.1">
    <property type="nucleotide sequence ID" value="NZ_MPKY01000001.1"/>
</dbReference>
<dbReference type="Pfam" id="PF03592">
    <property type="entry name" value="Terminase_2"/>
    <property type="match status" value="1"/>
</dbReference>
<evidence type="ECO:0000313" key="4">
    <source>
        <dbReference type="Proteomes" id="UP000183986"/>
    </source>
</evidence>
<protein>
    <submittedName>
        <fullName evidence="3">Terminase small subunit</fullName>
    </submittedName>
</protein>
<name>A0A1M2V0W4_MARNT</name>
<comment type="caution">
    <text evidence="3">The sequence shown here is derived from an EMBL/GenBank/DDBJ whole genome shotgun (WGS) entry which is preliminary data.</text>
</comment>
<dbReference type="GO" id="GO:0051276">
    <property type="term" value="P:chromosome organization"/>
    <property type="evidence" value="ECO:0007669"/>
    <property type="project" value="InterPro"/>
</dbReference>
<dbReference type="PANTHER" id="PTHR41328">
    <property type="entry name" value="TERMINASE SMALL SUBUNIT-RELATED"/>
    <property type="match status" value="1"/>
</dbReference>
<dbReference type="InterPro" id="IPR005335">
    <property type="entry name" value="Terminase_ssu"/>
</dbReference>
<dbReference type="InterPro" id="IPR052404">
    <property type="entry name" value="SPP1-like_terminase"/>
</dbReference>
<keyword evidence="4" id="KW-1185">Reference proteome</keyword>
<dbReference type="Proteomes" id="UP000183986">
    <property type="component" value="Unassembled WGS sequence"/>
</dbReference>
<organism evidence="3 4">
    <name type="scientific">Marinobacter nauticus</name>
    <name type="common">Marinobacter hydrocarbonoclasticus</name>
    <name type="synonym">Marinobacter aquaeolei</name>
    <dbReference type="NCBI Taxonomy" id="2743"/>
    <lineage>
        <taxon>Bacteria</taxon>
        <taxon>Pseudomonadati</taxon>
        <taxon>Pseudomonadota</taxon>
        <taxon>Gammaproteobacteria</taxon>
        <taxon>Pseudomonadales</taxon>
        <taxon>Marinobacteraceae</taxon>
        <taxon>Marinobacter</taxon>
    </lineage>
</organism>
<dbReference type="Gene3D" id="1.10.10.1400">
    <property type="entry name" value="Terminase, small subunit, N-terminal DNA-binding domain, HTH motif"/>
    <property type="match status" value="1"/>
</dbReference>
<dbReference type="InterPro" id="IPR038713">
    <property type="entry name" value="Terminase_Gp1_N_sf"/>
</dbReference>
<evidence type="ECO:0000256" key="2">
    <source>
        <dbReference type="ARBA" id="ARBA00023219"/>
    </source>
</evidence>
<reference evidence="3" key="1">
    <citation type="submission" date="2016-11" db="EMBL/GenBank/DDBJ databases">
        <title>Draft Genome Sequence of Marinobacter hydrocarbonoclasticus strain STW2, a polyaromatic aromatic hydrocarbon degrading and denitrifying bacterium from rhizosphere of Seagrass Enhalus acodoides.</title>
        <authorList>
            <person name="Ling J."/>
            <person name="Dong J."/>
        </authorList>
    </citation>
    <scope>NUCLEOTIDE SEQUENCE [LARGE SCALE GENOMIC DNA]</scope>
    <source>
        <strain evidence="3">STW2</strain>
    </source>
</reference>
<dbReference type="OrthoDB" id="8227562at2"/>
<sequence>MSKLTPKQQRFVDEYLVDLNATQAAIRAGYSEKTARQTGAQNLSKPVIADAIQERIGERSEKVGVDAQYVLKRLHEIDQLDIADLLDDTGKVRPIKQWPKAWRTSISGLDIHELVMGDIETIVRKVKWPDKLRNLELIGKHVNVKAFESEASPGDDRPIHIEIVNPHAQS</sequence>
<gene>
    <name evidence="3" type="ORF">BEE62_14840</name>
</gene>
<keyword evidence="1" id="KW-1188">Viral release from host cell</keyword>